<keyword evidence="1" id="KW-0255">Endonuclease</keyword>
<gene>
    <name evidence="1" type="ORF">QFZ26_002173</name>
</gene>
<dbReference type="EMBL" id="JAUSYY010000001">
    <property type="protein sequence ID" value="MDQ0894618.1"/>
    <property type="molecule type" value="Genomic_DNA"/>
</dbReference>
<dbReference type="Gene3D" id="3.40.960.10">
    <property type="entry name" value="VSR Endonuclease"/>
    <property type="match status" value="1"/>
</dbReference>
<reference evidence="1 2" key="1">
    <citation type="submission" date="2023-07" db="EMBL/GenBank/DDBJ databases">
        <title>Comparative genomics of wheat-associated soil bacteria to identify genetic determinants of phenazine resistance.</title>
        <authorList>
            <person name="Mouncey N."/>
        </authorList>
    </citation>
    <scope>NUCLEOTIDE SEQUENCE [LARGE SCALE GENOMIC DNA]</scope>
    <source>
        <strain evidence="1 2">V3I3</strain>
    </source>
</reference>
<evidence type="ECO:0000313" key="1">
    <source>
        <dbReference type="EMBL" id="MDQ0894618.1"/>
    </source>
</evidence>
<comment type="caution">
    <text evidence="1">The sequence shown here is derived from an EMBL/GenBank/DDBJ whole genome shotgun (WGS) entry which is preliminary data.</text>
</comment>
<dbReference type="RefSeq" id="WP_307042001.1">
    <property type="nucleotide sequence ID" value="NZ_JAUSYY010000001.1"/>
</dbReference>
<name>A0ABU0R962_9MICO</name>
<dbReference type="GO" id="GO:0004519">
    <property type="term" value="F:endonuclease activity"/>
    <property type="evidence" value="ECO:0007669"/>
    <property type="project" value="UniProtKB-KW"/>
</dbReference>
<organism evidence="1 2">
    <name type="scientific">Agromyces ramosus</name>
    <dbReference type="NCBI Taxonomy" id="33879"/>
    <lineage>
        <taxon>Bacteria</taxon>
        <taxon>Bacillati</taxon>
        <taxon>Actinomycetota</taxon>
        <taxon>Actinomycetes</taxon>
        <taxon>Micrococcales</taxon>
        <taxon>Microbacteriaceae</taxon>
        <taxon>Agromyces</taxon>
    </lineage>
</organism>
<protein>
    <submittedName>
        <fullName evidence="1">Very-short-patch-repair endonuclease</fullName>
    </submittedName>
</protein>
<sequence length="321" mass="35376">MSSSHTSLLALANRHGGALSLHACRHAGFSASELASAVEQGSLIRVRRGWFATEDAPSDVIRAVRVGGALTAASSARLSGVWLLEDELLHVRVLPNASRLRSPDDPSVLLEREEHRVCLHYRSAGPTPTDAWAQEAARDGLAGSIAEMFRCAGTVPAMVALESALNRDLLSMQLIELIRGLTPAWAHRPLELVSPDSDSGLETIARLLLHRHRVRVQTQVWMAGVRRVDLLIGDRLILKLDGRSFHSGGDFERDRAQDLELALRGYLVVRLSYRMVTADWDRTHRAVVELVRRGLHRWGRPAREGASLRLANSGDWAMSAL</sequence>
<keyword evidence="2" id="KW-1185">Reference proteome</keyword>
<keyword evidence="1" id="KW-0378">Hydrolase</keyword>
<proteinExistence type="predicted"/>
<accession>A0ABU0R962</accession>
<keyword evidence="1" id="KW-0540">Nuclease</keyword>
<dbReference type="Proteomes" id="UP001239083">
    <property type="component" value="Unassembled WGS sequence"/>
</dbReference>
<evidence type="ECO:0000313" key="2">
    <source>
        <dbReference type="Proteomes" id="UP001239083"/>
    </source>
</evidence>